<comment type="similarity">
    <text evidence="1 2">Belongs to the serpin family.</text>
</comment>
<name>A0ABQ9N650_HEVBR</name>
<evidence type="ECO:0000313" key="5">
    <source>
        <dbReference type="Proteomes" id="UP001174677"/>
    </source>
</evidence>
<keyword evidence="5" id="KW-1185">Reference proteome</keyword>
<dbReference type="InterPro" id="IPR023796">
    <property type="entry name" value="Serpin_dom"/>
</dbReference>
<protein>
    <recommendedName>
        <fullName evidence="3">Serpin domain-containing protein</fullName>
    </recommendedName>
</protein>
<dbReference type="InterPro" id="IPR042178">
    <property type="entry name" value="Serpin_sf_1"/>
</dbReference>
<dbReference type="PANTHER" id="PTHR11461:SF211">
    <property type="entry name" value="GH10112P-RELATED"/>
    <property type="match status" value="1"/>
</dbReference>
<evidence type="ECO:0000259" key="3">
    <source>
        <dbReference type="SMART" id="SM00093"/>
    </source>
</evidence>
<organism evidence="4 5">
    <name type="scientific">Hevea brasiliensis</name>
    <name type="common">Para rubber tree</name>
    <name type="synonym">Siphonia brasiliensis</name>
    <dbReference type="NCBI Taxonomy" id="3981"/>
    <lineage>
        <taxon>Eukaryota</taxon>
        <taxon>Viridiplantae</taxon>
        <taxon>Streptophyta</taxon>
        <taxon>Embryophyta</taxon>
        <taxon>Tracheophyta</taxon>
        <taxon>Spermatophyta</taxon>
        <taxon>Magnoliopsida</taxon>
        <taxon>eudicotyledons</taxon>
        <taxon>Gunneridae</taxon>
        <taxon>Pentapetalae</taxon>
        <taxon>rosids</taxon>
        <taxon>fabids</taxon>
        <taxon>Malpighiales</taxon>
        <taxon>Euphorbiaceae</taxon>
        <taxon>Crotonoideae</taxon>
        <taxon>Micrandreae</taxon>
        <taxon>Hevea</taxon>
    </lineage>
</organism>
<feature type="domain" description="Serpin" evidence="3">
    <location>
        <begin position="17"/>
        <end position="387"/>
    </location>
</feature>
<evidence type="ECO:0000256" key="2">
    <source>
        <dbReference type="RuleBase" id="RU000411"/>
    </source>
</evidence>
<gene>
    <name evidence="4" type="ORF">P3X46_002230</name>
</gene>
<dbReference type="Pfam" id="PF00079">
    <property type="entry name" value="Serpin"/>
    <property type="match status" value="1"/>
</dbReference>
<dbReference type="Gene3D" id="2.30.39.10">
    <property type="entry name" value="Alpha-1-antitrypsin, domain 1"/>
    <property type="match status" value="1"/>
</dbReference>
<evidence type="ECO:0000313" key="4">
    <source>
        <dbReference type="EMBL" id="KAJ9186685.1"/>
    </source>
</evidence>
<evidence type="ECO:0000256" key="1">
    <source>
        <dbReference type="ARBA" id="ARBA00009500"/>
    </source>
</evidence>
<comment type="caution">
    <text evidence="4">The sequence shown here is derived from an EMBL/GenBank/DDBJ whole genome shotgun (WGS) entry which is preliminary data.</text>
</comment>
<accession>A0ABQ9N650</accession>
<sequence>MDIRESIGNQNAVALGFSKHVLLTEAKTSNSVLSPLSIQVVLGLIAAGSKGSTLDQLLSFLKSKSNNQFSSFSSDLVSVVFADGSAAGGPRLSFANGVWVDSSLSLKPSFKQVVDNVYKAASNQVDFQTKAVEVTNEVNAWAERETSGLIKEVLPSGSVDNTTRLIFANALYFKGAWNEKFVASATKEYDFYLLNGSSVHVPFMTSEKKQYIRAFDGFKVLGLPYKKGEDKRHFSMYFFLPDAKDGLPALVEKVGSESGFLEYHLPQQQVEVGDFRIPRFKISFGFEASKTLKGLGLVLPFSGEGDLTEMVDSSVGRNLYVSSIFHKSFIEVNEEGTEAAADSAGVVRLRDLMLSDKLDFVADHPFLFLIREDMTGMVLFIGHVLDPSQAN</sequence>
<dbReference type="InterPro" id="IPR036186">
    <property type="entry name" value="Serpin_sf"/>
</dbReference>
<dbReference type="InterPro" id="IPR000215">
    <property type="entry name" value="Serpin_fam"/>
</dbReference>
<dbReference type="EMBL" id="JARPOI010000002">
    <property type="protein sequence ID" value="KAJ9186685.1"/>
    <property type="molecule type" value="Genomic_DNA"/>
</dbReference>
<dbReference type="PANTHER" id="PTHR11461">
    <property type="entry name" value="SERINE PROTEASE INHIBITOR, SERPIN"/>
    <property type="match status" value="1"/>
</dbReference>
<dbReference type="PROSITE" id="PS00284">
    <property type="entry name" value="SERPIN"/>
    <property type="match status" value="1"/>
</dbReference>
<dbReference type="Proteomes" id="UP001174677">
    <property type="component" value="Chromosome 2"/>
</dbReference>
<dbReference type="Gene3D" id="3.30.497.10">
    <property type="entry name" value="Antithrombin, subunit I, domain 2"/>
    <property type="match status" value="1"/>
</dbReference>
<dbReference type="InterPro" id="IPR042185">
    <property type="entry name" value="Serpin_sf_2"/>
</dbReference>
<proteinExistence type="inferred from homology"/>
<reference evidence="4" key="1">
    <citation type="journal article" date="2023" name="Plant Biotechnol. J.">
        <title>Chromosome-level wild Hevea brasiliensis genome provides new tools for genomic-assisted breeding and valuable loci to elevate rubber yield.</title>
        <authorList>
            <person name="Cheng H."/>
            <person name="Song X."/>
            <person name="Hu Y."/>
            <person name="Wu T."/>
            <person name="Yang Q."/>
            <person name="An Z."/>
            <person name="Feng S."/>
            <person name="Deng Z."/>
            <person name="Wu W."/>
            <person name="Zeng X."/>
            <person name="Tu M."/>
            <person name="Wang X."/>
            <person name="Huang H."/>
        </authorList>
    </citation>
    <scope>NUCLEOTIDE SEQUENCE</scope>
    <source>
        <strain evidence="4">MT/VB/25A 57/8</strain>
    </source>
</reference>
<dbReference type="CDD" id="cd02043">
    <property type="entry name" value="serpinP_plants"/>
    <property type="match status" value="1"/>
</dbReference>
<dbReference type="SUPFAM" id="SSF56574">
    <property type="entry name" value="Serpins"/>
    <property type="match status" value="1"/>
</dbReference>
<dbReference type="InterPro" id="IPR023795">
    <property type="entry name" value="Serpin_CS"/>
</dbReference>
<dbReference type="SMART" id="SM00093">
    <property type="entry name" value="SERPIN"/>
    <property type="match status" value="1"/>
</dbReference>